<dbReference type="RefSeq" id="WP_089689461.1">
    <property type="nucleotide sequence ID" value="NZ_FNWQ01000001.1"/>
</dbReference>
<evidence type="ECO:0000256" key="1">
    <source>
        <dbReference type="ARBA" id="ARBA00001316"/>
    </source>
</evidence>
<feature type="domain" description="Phosphatidylinositol-specific phospholipase C X" evidence="6">
    <location>
        <begin position="65"/>
        <end position="208"/>
    </location>
</feature>
<reference evidence="7 8" key="1">
    <citation type="submission" date="2016-10" db="EMBL/GenBank/DDBJ databases">
        <authorList>
            <person name="de Groot N.N."/>
        </authorList>
    </citation>
    <scope>NUCLEOTIDE SEQUENCE [LARGE SCALE GENOMIC DNA]</scope>
    <source>
        <strain evidence="7 8">DSM 23031</strain>
    </source>
</reference>
<evidence type="ECO:0000256" key="5">
    <source>
        <dbReference type="ARBA" id="ARBA00030782"/>
    </source>
</evidence>
<dbReference type="EMBL" id="FNWQ01000001">
    <property type="protein sequence ID" value="SEH26961.1"/>
    <property type="molecule type" value="Genomic_DNA"/>
</dbReference>
<evidence type="ECO:0000256" key="4">
    <source>
        <dbReference type="ARBA" id="ARBA00030474"/>
    </source>
</evidence>
<evidence type="ECO:0000313" key="8">
    <source>
        <dbReference type="Proteomes" id="UP000198561"/>
    </source>
</evidence>
<dbReference type="Pfam" id="PF00388">
    <property type="entry name" value="PI-PLC-X"/>
    <property type="match status" value="1"/>
</dbReference>
<name>A0A1H6GUD9_CHRCI</name>
<proteinExistence type="predicted"/>
<sequence length="332" mass="36796">MFKKRMRRMTTIALGVVTTSIFFSCSNDSLLERDSNENNGASLAKVNSRTSLAPIEMNSWMSGLQDNISLSKISIPGTHDSGARVDAPVVSGTAKTQDLSIAEQLNAGVRFLDIRCRHIDNAFTIHHGAIYQNLNFDDVLNACYTFLNSHPSETIIMSVKEEYDASNTTRSFEQTFDSYVQKNPSKWDLGSNIPTLGAVRGKIKLLRRFSSGATKGINASPWADNTTFDINNYGVQLKVQDYYKVTNNDDKWNGISSLLNEAKNDSNGKLFVNFTSGYKPGIFGIPSIPTVSNNINPRLKTFFQTNTHGSFGIMPIDFVNAELSELIVKTNF</sequence>
<dbReference type="AlphaFoldDB" id="A0A1H6GUD9"/>
<accession>A0A1H6GUD9</accession>
<evidence type="ECO:0000256" key="3">
    <source>
        <dbReference type="ARBA" id="ARBA00019758"/>
    </source>
</evidence>
<dbReference type="PROSITE" id="PS51257">
    <property type="entry name" value="PROKAR_LIPOPROTEIN"/>
    <property type="match status" value="1"/>
</dbReference>
<dbReference type="PROSITE" id="PS50007">
    <property type="entry name" value="PIPLC_X_DOMAIN"/>
    <property type="match status" value="1"/>
</dbReference>
<protein>
    <recommendedName>
        <fullName evidence="3">1-phosphatidylinositol phosphodiesterase</fullName>
        <ecNumber evidence="2">4.6.1.13</ecNumber>
    </recommendedName>
    <alternativeName>
        <fullName evidence="4">Phosphatidylinositol diacylglycerol-lyase</fullName>
    </alternativeName>
    <alternativeName>
        <fullName evidence="5">Phosphatidylinositol-specific phospholipase C</fullName>
    </alternativeName>
</protein>
<evidence type="ECO:0000313" key="7">
    <source>
        <dbReference type="EMBL" id="SEH26961.1"/>
    </source>
</evidence>
<dbReference type="GO" id="GO:0008081">
    <property type="term" value="F:phosphoric diester hydrolase activity"/>
    <property type="evidence" value="ECO:0007669"/>
    <property type="project" value="InterPro"/>
</dbReference>
<dbReference type="SMART" id="SM00148">
    <property type="entry name" value="PLCXc"/>
    <property type="match status" value="1"/>
</dbReference>
<dbReference type="PANTHER" id="PTHR13593">
    <property type="match status" value="1"/>
</dbReference>
<dbReference type="CDD" id="cd08586">
    <property type="entry name" value="PI-PLCc_BcPLC_like"/>
    <property type="match status" value="1"/>
</dbReference>
<dbReference type="PANTHER" id="PTHR13593:SF113">
    <property type="entry name" value="SI:DKEY-266F7.9"/>
    <property type="match status" value="1"/>
</dbReference>
<dbReference type="OrthoDB" id="7191982at2"/>
<dbReference type="InterPro" id="IPR000909">
    <property type="entry name" value="PLipase_C_PInositol-sp_X_dom"/>
</dbReference>
<evidence type="ECO:0000259" key="6">
    <source>
        <dbReference type="SMART" id="SM00148"/>
    </source>
</evidence>
<dbReference type="Gene3D" id="3.20.20.190">
    <property type="entry name" value="Phosphatidylinositol (PI) phosphodiesterase"/>
    <property type="match status" value="1"/>
</dbReference>
<dbReference type="STRING" id="680127.SAMN05421593_0161"/>
<evidence type="ECO:0000256" key="2">
    <source>
        <dbReference type="ARBA" id="ARBA00012581"/>
    </source>
</evidence>
<dbReference type="Proteomes" id="UP000198561">
    <property type="component" value="Unassembled WGS sequence"/>
</dbReference>
<dbReference type="EC" id="4.6.1.13" evidence="2"/>
<dbReference type="GO" id="GO:0006629">
    <property type="term" value="P:lipid metabolic process"/>
    <property type="evidence" value="ECO:0007669"/>
    <property type="project" value="InterPro"/>
</dbReference>
<gene>
    <name evidence="7" type="ORF">SAMN05421593_0161</name>
</gene>
<organism evidence="7 8">
    <name type="scientific">Chryseobacterium culicis</name>
    <dbReference type="NCBI Taxonomy" id="680127"/>
    <lineage>
        <taxon>Bacteria</taxon>
        <taxon>Pseudomonadati</taxon>
        <taxon>Bacteroidota</taxon>
        <taxon>Flavobacteriia</taxon>
        <taxon>Flavobacteriales</taxon>
        <taxon>Weeksellaceae</taxon>
        <taxon>Chryseobacterium group</taxon>
        <taxon>Chryseobacterium</taxon>
    </lineage>
</organism>
<dbReference type="GO" id="GO:0004436">
    <property type="term" value="F:phosphatidylinositol diacylglycerol-lyase activity"/>
    <property type="evidence" value="ECO:0007669"/>
    <property type="project" value="UniProtKB-EC"/>
</dbReference>
<dbReference type="InterPro" id="IPR017946">
    <property type="entry name" value="PLC-like_Pdiesterase_TIM-brl"/>
</dbReference>
<dbReference type="SUPFAM" id="SSF51695">
    <property type="entry name" value="PLC-like phosphodiesterases"/>
    <property type="match status" value="1"/>
</dbReference>
<dbReference type="InterPro" id="IPR051057">
    <property type="entry name" value="PI-PLC_domain"/>
</dbReference>
<comment type="catalytic activity">
    <reaction evidence="1">
        <text>a 1,2-diacyl-sn-glycero-3-phospho-(1D-myo-inositol) = 1D-myo-inositol 1,2-cyclic phosphate + a 1,2-diacyl-sn-glycerol</text>
        <dbReference type="Rhea" id="RHEA:17093"/>
        <dbReference type="ChEBI" id="CHEBI:17815"/>
        <dbReference type="ChEBI" id="CHEBI:57880"/>
        <dbReference type="ChEBI" id="CHEBI:58484"/>
        <dbReference type="EC" id="4.6.1.13"/>
    </reaction>
</comment>